<name>A0AA39G737_MICHY</name>
<evidence type="ECO:0000313" key="1">
    <source>
        <dbReference type="EMBL" id="KAK0182752.1"/>
    </source>
</evidence>
<reference evidence="1" key="1">
    <citation type="journal article" date="2023" name="bioRxiv">
        <title>Scaffold-level genome assemblies of two parasitoid biocontrol wasps reveal the parthenogenesis mechanism and an associated novel virus.</title>
        <authorList>
            <person name="Inwood S."/>
            <person name="Skelly J."/>
            <person name="Guhlin J."/>
            <person name="Harrop T."/>
            <person name="Goldson S."/>
            <person name="Dearden P."/>
        </authorList>
    </citation>
    <scope>NUCLEOTIDE SEQUENCE</scope>
    <source>
        <strain evidence="1">Lincoln</strain>
        <tissue evidence="1">Whole body</tissue>
    </source>
</reference>
<dbReference type="InterPro" id="IPR019265">
    <property type="entry name" value="RTRAF"/>
</dbReference>
<reference evidence="1" key="2">
    <citation type="submission" date="2023-03" db="EMBL/GenBank/DDBJ databases">
        <authorList>
            <person name="Inwood S.N."/>
            <person name="Skelly J.G."/>
            <person name="Guhlin J."/>
            <person name="Harrop T.W.R."/>
            <person name="Goldson S.G."/>
            <person name="Dearden P.K."/>
        </authorList>
    </citation>
    <scope>NUCLEOTIDE SEQUENCE</scope>
    <source>
        <strain evidence="1">Lincoln</strain>
        <tissue evidence="1">Whole body</tissue>
    </source>
</reference>
<dbReference type="Pfam" id="PF10036">
    <property type="entry name" value="RLL"/>
    <property type="match status" value="1"/>
</dbReference>
<accession>A0AA39G737</accession>
<keyword evidence="2" id="KW-1185">Reference proteome</keyword>
<sequence length="245" mass="27966">MFKNKLKALDYIDWDKVNGNDVQHFRKLVLWLEDQKIRHYTIQDRTSLREINADNWDKTFEKYLLDLGCPITTEKLNKLEWLINLAVKLEFEDNLKKYQVKKSEPQNDTAIPSVITKNPLDNLDFENNEFKNGVNSIAKLLKIGQHTNHLITLDACSKYVTKRLNPDAIKNPESIIVKGTPFPLTEKGMGFDMGDKVLNNSAKALNLLYIQDLRNLQTAINEAIVAVQNITANPKTDTKAGKVGV</sequence>
<organism evidence="1 2">
    <name type="scientific">Microctonus hyperodae</name>
    <name type="common">Parasitoid wasp</name>
    <dbReference type="NCBI Taxonomy" id="165561"/>
    <lineage>
        <taxon>Eukaryota</taxon>
        <taxon>Metazoa</taxon>
        <taxon>Ecdysozoa</taxon>
        <taxon>Arthropoda</taxon>
        <taxon>Hexapoda</taxon>
        <taxon>Insecta</taxon>
        <taxon>Pterygota</taxon>
        <taxon>Neoptera</taxon>
        <taxon>Endopterygota</taxon>
        <taxon>Hymenoptera</taxon>
        <taxon>Apocrita</taxon>
        <taxon>Ichneumonoidea</taxon>
        <taxon>Braconidae</taxon>
        <taxon>Euphorinae</taxon>
        <taxon>Microctonus</taxon>
    </lineage>
</organism>
<dbReference type="AlphaFoldDB" id="A0AA39G737"/>
<dbReference type="EMBL" id="JAQQBR010000001">
    <property type="protein sequence ID" value="KAK0182752.1"/>
    <property type="molecule type" value="Genomic_DNA"/>
</dbReference>
<comment type="caution">
    <text evidence="1">The sequence shown here is derived from an EMBL/GenBank/DDBJ whole genome shotgun (WGS) entry which is preliminary data.</text>
</comment>
<dbReference type="PANTHER" id="PTHR15924">
    <property type="entry name" value="CLE"/>
    <property type="match status" value="1"/>
</dbReference>
<evidence type="ECO:0000313" key="2">
    <source>
        <dbReference type="Proteomes" id="UP001168972"/>
    </source>
</evidence>
<proteinExistence type="predicted"/>
<gene>
    <name evidence="1" type="ORF">PV327_000853</name>
</gene>
<protein>
    <submittedName>
        <fullName evidence="1">Uncharacterized protein</fullName>
    </submittedName>
</protein>
<dbReference type="Proteomes" id="UP001168972">
    <property type="component" value="Unassembled WGS sequence"/>
</dbReference>